<dbReference type="Gene3D" id="3.10.20.90">
    <property type="entry name" value="Phosphatidylinositol 3-kinase Catalytic Subunit, Chain A, domain 1"/>
    <property type="match status" value="1"/>
</dbReference>
<evidence type="ECO:0000313" key="3">
    <source>
        <dbReference type="Proteomes" id="UP000276133"/>
    </source>
</evidence>
<name>A0A3M7PI77_BRAPC</name>
<keyword evidence="3" id="KW-1185">Reference proteome</keyword>
<proteinExistence type="predicted"/>
<dbReference type="PROSITE" id="PS50053">
    <property type="entry name" value="UBIQUITIN_2"/>
    <property type="match status" value="1"/>
</dbReference>
<sequence length="86" mass="9814">MQYMKLQIEFGGDINEIMIPYAGDPLVADLMVAVEQQLSVPADTQRLVFKGQNLHEFRDQPLKFFGICNSNKIRLVGRKAFIKSQN</sequence>
<feature type="domain" description="Ubiquitin-like" evidence="1">
    <location>
        <begin position="4"/>
        <end position="79"/>
    </location>
</feature>
<dbReference type="InterPro" id="IPR000626">
    <property type="entry name" value="Ubiquitin-like_dom"/>
</dbReference>
<dbReference type="InterPro" id="IPR029071">
    <property type="entry name" value="Ubiquitin-like_domsf"/>
</dbReference>
<protein>
    <submittedName>
        <fullName evidence="2">BAG family molecular chaperone regulator 1 isoform X2</fullName>
    </submittedName>
</protein>
<organism evidence="2 3">
    <name type="scientific">Brachionus plicatilis</name>
    <name type="common">Marine rotifer</name>
    <name type="synonym">Brachionus muelleri</name>
    <dbReference type="NCBI Taxonomy" id="10195"/>
    <lineage>
        <taxon>Eukaryota</taxon>
        <taxon>Metazoa</taxon>
        <taxon>Spiralia</taxon>
        <taxon>Gnathifera</taxon>
        <taxon>Rotifera</taxon>
        <taxon>Eurotatoria</taxon>
        <taxon>Monogononta</taxon>
        <taxon>Pseudotrocha</taxon>
        <taxon>Ploima</taxon>
        <taxon>Brachionidae</taxon>
        <taxon>Brachionus</taxon>
    </lineage>
</organism>
<dbReference type="SUPFAM" id="SSF54236">
    <property type="entry name" value="Ubiquitin-like"/>
    <property type="match status" value="1"/>
</dbReference>
<dbReference type="Proteomes" id="UP000276133">
    <property type="component" value="Unassembled WGS sequence"/>
</dbReference>
<evidence type="ECO:0000313" key="2">
    <source>
        <dbReference type="EMBL" id="RMZ98816.1"/>
    </source>
</evidence>
<evidence type="ECO:0000259" key="1">
    <source>
        <dbReference type="PROSITE" id="PS50053"/>
    </source>
</evidence>
<dbReference type="OrthoDB" id="417450at2759"/>
<comment type="caution">
    <text evidence="2">The sequence shown here is derived from an EMBL/GenBank/DDBJ whole genome shotgun (WGS) entry which is preliminary data.</text>
</comment>
<dbReference type="EMBL" id="REGN01010541">
    <property type="protein sequence ID" value="RMZ98816.1"/>
    <property type="molecule type" value="Genomic_DNA"/>
</dbReference>
<gene>
    <name evidence="2" type="ORF">BpHYR1_036928</name>
</gene>
<reference evidence="2 3" key="1">
    <citation type="journal article" date="2018" name="Sci. Rep.">
        <title>Genomic signatures of local adaptation to the degree of environmental predictability in rotifers.</title>
        <authorList>
            <person name="Franch-Gras L."/>
            <person name="Hahn C."/>
            <person name="Garcia-Roger E.M."/>
            <person name="Carmona M.J."/>
            <person name="Serra M."/>
            <person name="Gomez A."/>
        </authorList>
    </citation>
    <scope>NUCLEOTIDE SEQUENCE [LARGE SCALE GENOMIC DNA]</scope>
    <source>
        <strain evidence="2">HYR1</strain>
    </source>
</reference>
<dbReference type="AlphaFoldDB" id="A0A3M7PI77"/>
<accession>A0A3M7PI77</accession>